<dbReference type="InterPro" id="IPR029063">
    <property type="entry name" value="SAM-dependent_MTases_sf"/>
</dbReference>
<dbReference type="KEGG" id="sfd:USDA257_c32520"/>
<accession>I3X7G4</accession>
<sequence>MSSAWLTKQTPCRQKIEPVPVVPARAACSLGSFGNLSVAVFLARLALAGPRAYNSRMTHASHSPHSSSEWHENGYDLARGLAAYTGSVLVDGIARVVAKHPDASIANAFNHKQVLCKLWARDELFNNAGPAYGRVVVLGGWYGVLPAMLLDDRRFTIDAIDSLDIDPAVEQVARTLNSGFGDRFRAVTADMYAIDYRSLKADLVVNTSCEHIADLGTWLGLVPSGTRVLLQSNDYFSEPSHINCVASLEEFQAKAGLSRVDFAGALQMKKYTRFMLIGTI</sequence>
<protein>
    <recommendedName>
        <fullName evidence="3">Class I SAM-dependent methyltransferase</fullName>
    </recommendedName>
</protein>
<dbReference type="AlphaFoldDB" id="I3X7G4"/>
<dbReference type="Proteomes" id="UP000006180">
    <property type="component" value="Chromosome"/>
</dbReference>
<dbReference type="HOGENOM" id="CLU_1234211_0_0_5"/>
<name>I3X7G4_SINF2</name>
<dbReference type="EMBL" id="CP003563">
    <property type="protein sequence ID" value="AFL51820.1"/>
    <property type="molecule type" value="Genomic_DNA"/>
</dbReference>
<dbReference type="SUPFAM" id="SSF53335">
    <property type="entry name" value="S-adenosyl-L-methionine-dependent methyltransferases"/>
    <property type="match status" value="1"/>
</dbReference>
<gene>
    <name evidence="1" type="ORF">USDA257_c32520</name>
</gene>
<dbReference type="PATRIC" id="fig|1185652.3.peg.3379"/>
<proteinExistence type="predicted"/>
<dbReference type="Gene3D" id="3.40.50.150">
    <property type="entry name" value="Vaccinia Virus protein VP39"/>
    <property type="match status" value="1"/>
</dbReference>
<organism evidence="1 2">
    <name type="scientific">Sinorhizobium fredii (strain USDA 257)</name>
    <dbReference type="NCBI Taxonomy" id="1185652"/>
    <lineage>
        <taxon>Bacteria</taxon>
        <taxon>Pseudomonadati</taxon>
        <taxon>Pseudomonadota</taxon>
        <taxon>Alphaproteobacteria</taxon>
        <taxon>Hyphomicrobiales</taxon>
        <taxon>Rhizobiaceae</taxon>
        <taxon>Sinorhizobium/Ensifer group</taxon>
        <taxon>Sinorhizobium</taxon>
    </lineage>
</organism>
<evidence type="ECO:0000313" key="2">
    <source>
        <dbReference type="Proteomes" id="UP000006180"/>
    </source>
</evidence>
<reference evidence="1 2" key="1">
    <citation type="journal article" date="2012" name="J. Bacteriol.">
        <title>Complete genome sequence of the broad-host-range strain Sinorhizobium fredii USDA257.</title>
        <authorList>
            <person name="Schuldes J."/>
            <person name="Rodriguez Orbegoso M."/>
            <person name="Schmeisser C."/>
            <person name="Krishnan H.B."/>
            <person name="Daniel R."/>
            <person name="Streit W.R."/>
        </authorList>
    </citation>
    <scope>NUCLEOTIDE SEQUENCE [LARGE SCALE GENOMIC DNA]</scope>
    <source>
        <strain evidence="1 2">USDA 257</strain>
    </source>
</reference>
<dbReference type="eggNOG" id="ENOG5033R8U">
    <property type="taxonomic scope" value="Bacteria"/>
</dbReference>
<evidence type="ECO:0000313" key="1">
    <source>
        <dbReference type="EMBL" id="AFL51820.1"/>
    </source>
</evidence>
<evidence type="ECO:0008006" key="3">
    <source>
        <dbReference type="Google" id="ProtNLM"/>
    </source>
</evidence>